<dbReference type="OrthoDB" id="5986706at2759"/>
<evidence type="ECO:0000256" key="3">
    <source>
        <dbReference type="ARBA" id="ARBA00022723"/>
    </source>
</evidence>
<dbReference type="PROSITE" id="PS51144">
    <property type="entry name" value="ALPHA_CA_2"/>
    <property type="match status" value="1"/>
</dbReference>
<dbReference type="InParanoid" id="A0A077ZSV4"/>
<evidence type="ECO:0000256" key="6">
    <source>
        <dbReference type="ARBA" id="ARBA00048348"/>
    </source>
</evidence>
<keyword evidence="4" id="KW-0862">Zinc</keyword>
<evidence type="ECO:0000259" key="8">
    <source>
        <dbReference type="PROSITE" id="PS51144"/>
    </source>
</evidence>
<evidence type="ECO:0000256" key="2">
    <source>
        <dbReference type="ARBA" id="ARBA00012925"/>
    </source>
</evidence>
<evidence type="ECO:0000313" key="9">
    <source>
        <dbReference type="EMBL" id="CDW72963.1"/>
    </source>
</evidence>
<keyword evidence="7" id="KW-0732">Signal</keyword>
<evidence type="ECO:0000256" key="7">
    <source>
        <dbReference type="SAM" id="SignalP"/>
    </source>
</evidence>
<dbReference type="InterPro" id="IPR023561">
    <property type="entry name" value="Carbonic_anhydrase_a-class"/>
</dbReference>
<feature type="signal peptide" evidence="7">
    <location>
        <begin position="1"/>
        <end position="25"/>
    </location>
</feature>
<evidence type="ECO:0000313" key="10">
    <source>
        <dbReference type="Proteomes" id="UP000039865"/>
    </source>
</evidence>
<dbReference type="CDD" id="cd03124">
    <property type="entry name" value="alpha_CA_prokaryotic_like"/>
    <property type="match status" value="1"/>
</dbReference>
<organism evidence="9 10">
    <name type="scientific">Stylonychia lemnae</name>
    <name type="common">Ciliate</name>
    <dbReference type="NCBI Taxonomy" id="5949"/>
    <lineage>
        <taxon>Eukaryota</taxon>
        <taxon>Sar</taxon>
        <taxon>Alveolata</taxon>
        <taxon>Ciliophora</taxon>
        <taxon>Intramacronucleata</taxon>
        <taxon>Spirotrichea</taxon>
        <taxon>Stichotrichia</taxon>
        <taxon>Sporadotrichida</taxon>
        <taxon>Oxytrichidae</taxon>
        <taxon>Stylonychinae</taxon>
        <taxon>Stylonychia</taxon>
    </lineage>
</organism>
<feature type="domain" description="Alpha-carbonic anhydrase" evidence="8">
    <location>
        <begin position="28"/>
        <end position="268"/>
    </location>
</feature>
<accession>A0A077ZSV4</accession>
<dbReference type="AlphaFoldDB" id="A0A077ZSV4"/>
<dbReference type="SUPFAM" id="SSF51069">
    <property type="entry name" value="Carbonic anhydrase"/>
    <property type="match status" value="1"/>
</dbReference>
<evidence type="ECO:0000256" key="5">
    <source>
        <dbReference type="ARBA" id="ARBA00023239"/>
    </source>
</evidence>
<dbReference type="GO" id="GO:0008270">
    <property type="term" value="F:zinc ion binding"/>
    <property type="evidence" value="ECO:0007669"/>
    <property type="project" value="InterPro"/>
</dbReference>
<sequence>MDKRQKFQILYFIATISVLIGLVDANAEGVSYDEMGADWHEACASGSNQSPIDIPLSMKSSSANANRLKKNDKLDLIVSQGIMNNVIMKDLGTTYQVPFIDGALAFWDENDELETYQILQFHVHAPSEHTFDGKFYDLEIHFVHKHFTEGGLAVISVQFDVEDGGNQDNDFITALRLNQKNLTGLNIPAMKLFEQLDKSKLYHYQGSLTTPPCSEIVTWIVVHDPQPISSAQLKYLDDKWKKNYTFAHGHGNNRLVQPLNERYVYMRVDPSQMDSSQMLWNSFLLITLFSAILILF</sequence>
<dbReference type="EC" id="4.2.1.1" evidence="2"/>
<keyword evidence="10" id="KW-1185">Reference proteome</keyword>
<feature type="chain" id="PRO_5001728956" description="carbonic anhydrase" evidence="7">
    <location>
        <begin position="26"/>
        <end position="296"/>
    </location>
</feature>
<dbReference type="InterPro" id="IPR001148">
    <property type="entry name" value="CA_dom"/>
</dbReference>
<evidence type="ECO:0000256" key="1">
    <source>
        <dbReference type="ARBA" id="ARBA00010718"/>
    </source>
</evidence>
<name>A0A077ZSV4_STYLE</name>
<reference evidence="9 10" key="1">
    <citation type="submission" date="2014-06" db="EMBL/GenBank/DDBJ databases">
        <authorList>
            <person name="Swart Estienne"/>
        </authorList>
    </citation>
    <scope>NUCLEOTIDE SEQUENCE [LARGE SCALE GENOMIC DNA]</scope>
    <source>
        <strain evidence="9 10">130c</strain>
    </source>
</reference>
<dbReference type="Gene3D" id="3.10.200.10">
    <property type="entry name" value="Alpha carbonic anhydrase"/>
    <property type="match status" value="1"/>
</dbReference>
<evidence type="ECO:0000256" key="4">
    <source>
        <dbReference type="ARBA" id="ARBA00022833"/>
    </source>
</evidence>
<gene>
    <name evidence="9" type="primary">Contig1749.g1896</name>
    <name evidence="9" type="ORF">STYLEM_1931</name>
</gene>
<dbReference type="PANTHER" id="PTHR18952:SF265">
    <property type="entry name" value="CARBONIC ANHYDRASE"/>
    <property type="match status" value="1"/>
</dbReference>
<comment type="catalytic activity">
    <reaction evidence="6">
        <text>hydrogencarbonate + H(+) = CO2 + H2O</text>
        <dbReference type="Rhea" id="RHEA:10748"/>
        <dbReference type="ChEBI" id="CHEBI:15377"/>
        <dbReference type="ChEBI" id="CHEBI:15378"/>
        <dbReference type="ChEBI" id="CHEBI:16526"/>
        <dbReference type="ChEBI" id="CHEBI:17544"/>
        <dbReference type="EC" id="4.2.1.1"/>
    </reaction>
</comment>
<dbReference type="OMA" id="FQTYEGS"/>
<dbReference type="EMBL" id="CCKQ01001861">
    <property type="protein sequence ID" value="CDW72963.1"/>
    <property type="molecule type" value="Genomic_DNA"/>
</dbReference>
<dbReference type="Proteomes" id="UP000039865">
    <property type="component" value="Unassembled WGS sequence"/>
</dbReference>
<dbReference type="Pfam" id="PF00194">
    <property type="entry name" value="Carb_anhydrase"/>
    <property type="match status" value="1"/>
</dbReference>
<keyword evidence="5" id="KW-0456">Lyase</keyword>
<dbReference type="GO" id="GO:0004089">
    <property type="term" value="F:carbonate dehydratase activity"/>
    <property type="evidence" value="ECO:0007669"/>
    <property type="project" value="UniProtKB-EC"/>
</dbReference>
<dbReference type="SMART" id="SM01057">
    <property type="entry name" value="Carb_anhydrase"/>
    <property type="match status" value="1"/>
</dbReference>
<dbReference type="PANTHER" id="PTHR18952">
    <property type="entry name" value="CARBONIC ANHYDRASE"/>
    <property type="match status" value="1"/>
</dbReference>
<proteinExistence type="inferred from homology"/>
<protein>
    <recommendedName>
        <fullName evidence="2">carbonic anhydrase</fullName>
        <ecNumber evidence="2">4.2.1.1</ecNumber>
    </recommendedName>
</protein>
<comment type="similarity">
    <text evidence="1">Belongs to the alpha-carbonic anhydrase family.</text>
</comment>
<keyword evidence="3" id="KW-0479">Metal-binding</keyword>
<dbReference type="InterPro" id="IPR041891">
    <property type="entry name" value="Alpha_CA_prokaryot-like"/>
</dbReference>
<dbReference type="InterPro" id="IPR036398">
    <property type="entry name" value="CA_dom_sf"/>
</dbReference>